<sequence length="129" mass="14267">GFENQSLTQKSMTLTFDDELRSQNQPEKKTVEEVKEMPALPDFSAGTGEVLQVPKKEHKTLTSQIISNVGKGIVEIGNMNRRAFGLVFSTVDTVQEGVKELNTAIKEVGTRTMSTFTKNIDTIETGENM</sequence>
<evidence type="ECO:0000313" key="2">
    <source>
        <dbReference type="EMBL" id="ETO20140.1"/>
    </source>
</evidence>
<protein>
    <submittedName>
        <fullName evidence="2">Uncharacterized protein</fullName>
    </submittedName>
</protein>
<organism evidence="2 3">
    <name type="scientific">Reticulomyxa filosa</name>
    <dbReference type="NCBI Taxonomy" id="46433"/>
    <lineage>
        <taxon>Eukaryota</taxon>
        <taxon>Sar</taxon>
        <taxon>Rhizaria</taxon>
        <taxon>Retaria</taxon>
        <taxon>Foraminifera</taxon>
        <taxon>Monothalamids</taxon>
        <taxon>Reticulomyxidae</taxon>
        <taxon>Reticulomyxa</taxon>
    </lineage>
</organism>
<gene>
    <name evidence="2" type="ORF">RFI_17078</name>
</gene>
<feature type="region of interest" description="Disordered" evidence="1">
    <location>
        <begin position="1"/>
        <end position="32"/>
    </location>
</feature>
<keyword evidence="3" id="KW-1185">Reference proteome</keyword>
<name>X6N1I2_RETFI</name>
<proteinExistence type="predicted"/>
<evidence type="ECO:0000256" key="1">
    <source>
        <dbReference type="SAM" id="MobiDB-lite"/>
    </source>
</evidence>
<reference evidence="2 3" key="1">
    <citation type="journal article" date="2013" name="Curr. Biol.">
        <title>The Genome of the Foraminiferan Reticulomyxa filosa.</title>
        <authorList>
            <person name="Glockner G."/>
            <person name="Hulsmann N."/>
            <person name="Schleicher M."/>
            <person name="Noegel A.A."/>
            <person name="Eichinger L."/>
            <person name="Gallinger C."/>
            <person name="Pawlowski J."/>
            <person name="Sierra R."/>
            <person name="Euteneuer U."/>
            <person name="Pillet L."/>
            <person name="Moustafa A."/>
            <person name="Platzer M."/>
            <person name="Groth M."/>
            <person name="Szafranski K."/>
            <person name="Schliwa M."/>
        </authorList>
    </citation>
    <scope>NUCLEOTIDE SEQUENCE [LARGE SCALE GENOMIC DNA]</scope>
</reference>
<accession>X6N1I2</accession>
<dbReference type="Proteomes" id="UP000023152">
    <property type="component" value="Unassembled WGS sequence"/>
</dbReference>
<dbReference type="AlphaFoldDB" id="X6N1I2"/>
<dbReference type="EMBL" id="ASPP01012890">
    <property type="protein sequence ID" value="ETO20140.1"/>
    <property type="molecule type" value="Genomic_DNA"/>
</dbReference>
<feature type="compositionally biased region" description="Basic and acidic residues" evidence="1">
    <location>
        <begin position="18"/>
        <end position="32"/>
    </location>
</feature>
<comment type="caution">
    <text evidence="2">The sequence shown here is derived from an EMBL/GenBank/DDBJ whole genome shotgun (WGS) entry which is preliminary data.</text>
</comment>
<evidence type="ECO:0000313" key="3">
    <source>
        <dbReference type="Proteomes" id="UP000023152"/>
    </source>
</evidence>
<feature type="compositionally biased region" description="Polar residues" evidence="1">
    <location>
        <begin position="1"/>
        <end position="14"/>
    </location>
</feature>
<feature type="non-terminal residue" evidence="2">
    <location>
        <position position="1"/>
    </location>
</feature>